<dbReference type="InterPro" id="IPR035952">
    <property type="entry name" value="Rhomboid-like_sf"/>
</dbReference>
<comment type="subcellular location">
    <subcellularLocation>
        <location evidence="1">Membrane</location>
        <topology evidence="1">Multi-pass membrane protein</topology>
    </subcellularLocation>
</comment>
<feature type="transmembrane region" description="Helical" evidence="5">
    <location>
        <begin position="152"/>
        <end position="170"/>
    </location>
</feature>
<dbReference type="EMBL" id="JBBWWT010000001">
    <property type="protein sequence ID" value="MEL1263442.1"/>
    <property type="molecule type" value="Genomic_DNA"/>
</dbReference>
<reference evidence="7 8" key="1">
    <citation type="submission" date="2024-04" db="EMBL/GenBank/DDBJ databases">
        <title>Draft genome sequence of Pseudoxanthomonas putridarboris WD12.</title>
        <authorList>
            <person name="Oh J."/>
        </authorList>
    </citation>
    <scope>NUCLEOTIDE SEQUENCE [LARGE SCALE GENOMIC DNA]</scope>
    <source>
        <strain evidence="7 8">WD12</strain>
    </source>
</reference>
<protein>
    <submittedName>
        <fullName evidence="7">Rhomboid family intramembrane serine protease</fullName>
        <ecNumber evidence="7">3.4.21.105</ecNumber>
    </submittedName>
</protein>
<keyword evidence="4 5" id="KW-0472">Membrane</keyword>
<feature type="transmembrane region" description="Helical" evidence="5">
    <location>
        <begin position="49"/>
        <end position="71"/>
    </location>
</feature>
<dbReference type="EC" id="3.4.21.105" evidence="7"/>
<evidence type="ECO:0000256" key="2">
    <source>
        <dbReference type="ARBA" id="ARBA00022692"/>
    </source>
</evidence>
<evidence type="ECO:0000313" key="7">
    <source>
        <dbReference type="EMBL" id="MEL1263442.1"/>
    </source>
</evidence>
<feature type="domain" description="Peptidase S54 rhomboid" evidence="6">
    <location>
        <begin position="63"/>
        <end position="197"/>
    </location>
</feature>
<evidence type="ECO:0000256" key="4">
    <source>
        <dbReference type="ARBA" id="ARBA00023136"/>
    </source>
</evidence>
<dbReference type="PANTHER" id="PTHR43731">
    <property type="entry name" value="RHOMBOID PROTEASE"/>
    <property type="match status" value="1"/>
</dbReference>
<feature type="transmembrane region" description="Helical" evidence="5">
    <location>
        <begin position="126"/>
        <end position="145"/>
    </location>
</feature>
<evidence type="ECO:0000256" key="3">
    <source>
        <dbReference type="ARBA" id="ARBA00022989"/>
    </source>
</evidence>
<dbReference type="PANTHER" id="PTHR43731:SF9">
    <property type="entry name" value="SLR1461 PROTEIN"/>
    <property type="match status" value="1"/>
</dbReference>
<feature type="transmembrane region" description="Helical" evidence="5">
    <location>
        <begin position="176"/>
        <end position="195"/>
    </location>
</feature>
<keyword evidence="8" id="KW-1185">Reference proteome</keyword>
<evidence type="ECO:0000256" key="1">
    <source>
        <dbReference type="ARBA" id="ARBA00004141"/>
    </source>
</evidence>
<proteinExistence type="predicted"/>
<sequence>MDLHPDDPAFDPETQQRYDRKRLLRALNLSLAFVLLLAIVYSAQGSFDIRPFAIAPLAGEGLLGILTAPLLHGSIEHIAANASALLILGTLAGSVYPRATLRAIPLVWLGAGLGPWLLGEPGSHHLGASGLTHGLMFMVFMLGLLRRDRAALAAGMIAFLFYGGMVLTILPREPGVSWQAHMGGAVAGLLAAFLFRRLDPALPRKKYSWEIEEEEAEAARADDELELPAPREVPLLWVRPENPEEEQRGVVLHFPPRKPE</sequence>
<comment type="caution">
    <text evidence="7">The sequence shown here is derived from an EMBL/GenBank/DDBJ whole genome shotgun (WGS) entry which is preliminary data.</text>
</comment>
<dbReference type="Pfam" id="PF01694">
    <property type="entry name" value="Rhomboid"/>
    <property type="match status" value="1"/>
</dbReference>
<dbReference type="Gene3D" id="1.20.1540.10">
    <property type="entry name" value="Rhomboid-like"/>
    <property type="match status" value="1"/>
</dbReference>
<dbReference type="InterPro" id="IPR022764">
    <property type="entry name" value="Peptidase_S54_rhomboid_dom"/>
</dbReference>
<keyword evidence="3 5" id="KW-1133">Transmembrane helix</keyword>
<dbReference type="Proteomes" id="UP001459204">
    <property type="component" value="Unassembled WGS sequence"/>
</dbReference>
<name>A0ABU9IWX6_9GAMM</name>
<evidence type="ECO:0000256" key="5">
    <source>
        <dbReference type="SAM" id="Phobius"/>
    </source>
</evidence>
<dbReference type="GO" id="GO:0008233">
    <property type="term" value="F:peptidase activity"/>
    <property type="evidence" value="ECO:0007669"/>
    <property type="project" value="UniProtKB-KW"/>
</dbReference>
<evidence type="ECO:0000313" key="8">
    <source>
        <dbReference type="Proteomes" id="UP001459204"/>
    </source>
</evidence>
<organism evidence="7 8">
    <name type="scientific">Pseudoxanthomonas putridarboris</name>
    <dbReference type="NCBI Taxonomy" id="752605"/>
    <lineage>
        <taxon>Bacteria</taxon>
        <taxon>Pseudomonadati</taxon>
        <taxon>Pseudomonadota</taxon>
        <taxon>Gammaproteobacteria</taxon>
        <taxon>Lysobacterales</taxon>
        <taxon>Lysobacteraceae</taxon>
        <taxon>Pseudoxanthomonas</taxon>
    </lineage>
</organism>
<keyword evidence="7" id="KW-0378">Hydrolase</keyword>
<keyword evidence="2 5" id="KW-0812">Transmembrane</keyword>
<dbReference type="GO" id="GO:0006508">
    <property type="term" value="P:proteolysis"/>
    <property type="evidence" value="ECO:0007669"/>
    <property type="project" value="UniProtKB-KW"/>
</dbReference>
<dbReference type="SUPFAM" id="SSF144091">
    <property type="entry name" value="Rhomboid-like"/>
    <property type="match status" value="1"/>
</dbReference>
<feature type="transmembrane region" description="Helical" evidence="5">
    <location>
        <begin position="78"/>
        <end position="96"/>
    </location>
</feature>
<accession>A0ABU9IWX6</accession>
<keyword evidence="7" id="KW-0645">Protease</keyword>
<gene>
    <name evidence="7" type="ORF">AAD027_03525</name>
</gene>
<feature type="transmembrane region" description="Helical" evidence="5">
    <location>
        <begin position="23"/>
        <end position="43"/>
    </location>
</feature>
<dbReference type="InterPro" id="IPR050925">
    <property type="entry name" value="Rhomboid_protease_S54"/>
</dbReference>
<dbReference type="RefSeq" id="WP_341724616.1">
    <property type="nucleotide sequence ID" value="NZ_JBBWWT010000001.1"/>
</dbReference>
<evidence type="ECO:0000259" key="6">
    <source>
        <dbReference type="Pfam" id="PF01694"/>
    </source>
</evidence>